<evidence type="ECO:0000313" key="3">
    <source>
        <dbReference type="EMBL" id="ANS76933.1"/>
    </source>
</evidence>
<dbReference type="KEGG" id="pyg:AWM70_22055"/>
<dbReference type="AlphaFoldDB" id="A0A1B1N673"/>
<sequence length="117" mass="12972">MQLTMIYSIDPKWISPVALSIPLLIVAGSIWMSFSTGQSGTRLARKSGTEGNPSAVPVDDDRHWKLGGSTYYNPNDPSLFIEKRVGIGWTVNFARPLAWLFFLAPFVIIVLLLVFTS</sequence>
<evidence type="ECO:0000259" key="2">
    <source>
        <dbReference type="Pfam" id="PF19124"/>
    </source>
</evidence>
<keyword evidence="1" id="KW-0812">Transmembrane</keyword>
<organism evidence="3 4">
    <name type="scientific">Paenibacillus yonginensis</name>
    <dbReference type="NCBI Taxonomy" id="1462996"/>
    <lineage>
        <taxon>Bacteria</taxon>
        <taxon>Bacillati</taxon>
        <taxon>Bacillota</taxon>
        <taxon>Bacilli</taxon>
        <taxon>Bacillales</taxon>
        <taxon>Paenibacillaceae</taxon>
        <taxon>Paenibacillus</taxon>
    </lineage>
</organism>
<keyword evidence="1" id="KW-0472">Membrane</keyword>
<keyword evidence="4" id="KW-1185">Reference proteome</keyword>
<evidence type="ECO:0000313" key="4">
    <source>
        <dbReference type="Proteomes" id="UP000092573"/>
    </source>
</evidence>
<reference evidence="3 4" key="1">
    <citation type="submission" date="2016-01" db="EMBL/GenBank/DDBJ databases">
        <title>Complete Genome Sequence of Paenibacillus yonginensis DCY84, a novel Plant Growth-Promoting Bacteria with Elicitation of Induced Systemic Resistance.</title>
        <authorList>
            <person name="Kim Y.J."/>
            <person name="Yang D.C."/>
            <person name="Sukweenadhi J."/>
        </authorList>
    </citation>
    <scope>NUCLEOTIDE SEQUENCE [LARGE SCALE GENOMIC DNA]</scope>
    <source>
        <strain evidence="3 4">DCY84</strain>
    </source>
</reference>
<dbReference type="EMBL" id="CP014167">
    <property type="protein sequence ID" value="ANS76933.1"/>
    <property type="molecule type" value="Genomic_DNA"/>
</dbReference>
<name>A0A1B1N673_9BACL</name>
<feature type="domain" description="DUF5808" evidence="2">
    <location>
        <begin position="74"/>
        <end position="99"/>
    </location>
</feature>
<protein>
    <recommendedName>
        <fullName evidence="2">DUF5808 domain-containing protein</fullName>
    </recommendedName>
</protein>
<feature type="transmembrane region" description="Helical" evidence="1">
    <location>
        <begin position="97"/>
        <end position="115"/>
    </location>
</feature>
<dbReference type="Pfam" id="PF19124">
    <property type="entry name" value="DUF5808"/>
    <property type="match status" value="1"/>
</dbReference>
<proteinExistence type="predicted"/>
<accession>A0A1B1N673</accession>
<gene>
    <name evidence="3" type="ORF">AWM70_22055</name>
</gene>
<dbReference type="InterPro" id="IPR043831">
    <property type="entry name" value="DUF5808"/>
</dbReference>
<dbReference type="Proteomes" id="UP000092573">
    <property type="component" value="Chromosome"/>
</dbReference>
<feature type="transmembrane region" description="Helical" evidence="1">
    <location>
        <begin position="12"/>
        <end position="34"/>
    </location>
</feature>
<evidence type="ECO:0000256" key="1">
    <source>
        <dbReference type="SAM" id="Phobius"/>
    </source>
</evidence>
<dbReference type="STRING" id="1462996.AWM70_22055"/>
<keyword evidence="1" id="KW-1133">Transmembrane helix</keyword>
<dbReference type="OrthoDB" id="157646at2"/>